<name>A0A2P5AIS4_PARAD</name>
<gene>
    <name evidence="2" type="ORF">PanWU01x14_328450</name>
</gene>
<evidence type="ECO:0000313" key="3">
    <source>
        <dbReference type="Proteomes" id="UP000237105"/>
    </source>
</evidence>
<dbReference type="EMBL" id="JXTB01000569">
    <property type="protein sequence ID" value="PON36440.1"/>
    <property type="molecule type" value="Genomic_DNA"/>
</dbReference>
<sequence>MTSNVYKEMFELISLENKSLERGIATPNEVFIDVETLKACVEPSSIDLSNHPNTDNNNNIVSSTLTPKRKPTRPPSLIWGYFTTVCDDRKNPRAKYNYCGVSCMWE</sequence>
<feature type="region of interest" description="Disordered" evidence="1">
    <location>
        <begin position="48"/>
        <end position="71"/>
    </location>
</feature>
<feature type="compositionally biased region" description="Polar residues" evidence="1">
    <location>
        <begin position="48"/>
        <end position="62"/>
    </location>
</feature>
<protein>
    <submittedName>
        <fullName evidence="2">Uncharacterized protein</fullName>
    </submittedName>
</protein>
<reference evidence="3" key="1">
    <citation type="submission" date="2016-06" db="EMBL/GenBank/DDBJ databases">
        <title>Parallel loss of symbiosis genes in relatives of nitrogen-fixing non-legume Parasponia.</title>
        <authorList>
            <person name="Van Velzen R."/>
            <person name="Holmer R."/>
            <person name="Bu F."/>
            <person name="Rutten L."/>
            <person name="Van Zeijl A."/>
            <person name="Liu W."/>
            <person name="Santuari L."/>
            <person name="Cao Q."/>
            <person name="Sharma T."/>
            <person name="Shen D."/>
            <person name="Roswanjaya Y."/>
            <person name="Wardhani T."/>
            <person name="Kalhor M.S."/>
            <person name="Jansen J."/>
            <person name="Van den Hoogen J."/>
            <person name="Gungor B."/>
            <person name="Hartog M."/>
            <person name="Hontelez J."/>
            <person name="Verver J."/>
            <person name="Yang W.-C."/>
            <person name="Schijlen E."/>
            <person name="Repin R."/>
            <person name="Schilthuizen M."/>
            <person name="Schranz E."/>
            <person name="Heidstra R."/>
            <person name="Miyata K."/>
            <person name="Fedorova E."/>
            <person name="Kohlen W."/>
            <person name="Bisseling T."/>
            <person name="Smit S."/>
            <person name="Geurts R."/>
        </authorList>
    </citation>
    <scope>NUCLEOTIDE SEQUENCE [LARGE SCALE GENOMIC DNA]</scope>
    <source>
        <strain evidence="3">cv. WU1-14</strain>
    </source>
</reference>
<accession>A0A2P5AIS4</accession>
<evidence type="ECO:0000256" key="1">
    <source>
        <dbReference type="SAM" id="MobiDB-lite"/>
    </source>
</evidence>
<proteinExistence type="predicted"/>
<keyword evidence="3" id="KW-1185">Reference proteome</keyword>
<organism evidence="2 3">
    <name type="scientific">Parasponia andersonii</name>
    <name type="common">Sponia andersonii</name>
    <dbReference type="NCBI Taxonomy" id="3476"/>
    <lineage>
        <taxon>Eukaryota</taxon>
        <taxon>Viridiplantae</taxon>
        <taxon>Streptophyta</taxon>
        <taxon>Embryophyta</taxon>
        <taxon>Tracheophyta</taxon>
        <taxon>Spermatophyta</taxon>
        <taxon>Magnoliopsida</taxon>
        <taxon>eudicotyledons</taxon>
        <taxon>Gunneridae</taxon>
        <taxon>Pentapetalae</taxon>
        <taxon>rosids</taxon>
        <taxon>fabids</taxon>
        <taxon>Rosales</taxon>
        <taxon>Cannabaceae</taxon>
        <taxon>Parasponia</taxon>
    </lineage>
</organism>
<evidence type="ECO:0000313" key="2">
    <source>
        <dbReference type="EMBL" id="PON36440.1"/>
    </source>
</evidence>
<dbReference type="Proteomes" id="UP000237105">
    <property type="component" value="Unassembled WGS sequence"/>
</dbReference>
<comment type="caution">
    <text evidence="2">The sequence shown here is derived from an EMBL/GenBank/DDBJ whole genome shotgun (WGS) entry which is preliminary data.</text>
</comment>
<dbReference type="AlphaFoldDB" id="A0A2P5AIS4"/>